<accession>A0A3S3M9L7</accession>
<dbReference type="AlphaFoldDB" id="A0A3S3M9L7"/>
<dbReference type="SMART" id="SM00346">
    <property type="entry name" value="HTH_ICLR"/>
    <property type="match status" value="1"/>
</dbReference>
<name>A0A3S3M9L7_9MICO</name>
<evidence type="ECO:0000256" key="2">
    <source>
        <dbReference type="ARBA" id="ARBA00023125"/>
    </source>
</evidence>
<dbReference type="Gene3D" id="1.10.10.10">
    <property type="entry name" value="Winged helix-like DNA-binding domain superfamily/Winged helix DNA-binding domain"/>
    <property type="match status" value="1"/>
</dbReference>
<gene>
    <name evidence="6" type="ORF">D8Y23_15100</name>
</gene>
<dbReference type="GO" id="GO:0003700">
    <property type="term" value="F:DNA-binding transcription factor activity"/>
    <property type="evidence" value="ECO:0007669"/>
    <property type="project" value="TreeGrafter"/>
</dbReference>
<dbReference type="Gene3D" id="3.30.450.40">
    <property type="match status" value="1"/>
</dbReference>
<dbReference type="OrthoDB" id="4924204at2"/>
<comment type="caution">
    <text evidence="6">The sequence shown here is derived from an EMBL/GenBank/DDBJ whole genome shotgun (WGS) entry which is preliminary data.</text>
</comment>
<dbReference type="Pfam" id="PF09339">
    <property type="entry name" value="HTH_IclR"/>
    <property type="match status" value="1"/>
</dbReference>
<evidence type="ECO:0000256" key="1">
    <source>
        <dbReference type="ARBA" id="ARBA00023015"/>
    </source>
</evidence>
<dbReference type="InterPro" id="IPR050707">
    <property type="entry name" value="HTH_MetabolicPath_Reg"/>
</dbReference>
<evidence type="ECO:0000256" key="3">
    <source>
        <dbReference type="ARBA" id="ARBA00023163"/>
    </source>
</evidence>
<keyword evidence="1" id="KW-0805">Transcription regulation</keyword>
<organism evidence="6 7">
    <name type="scientific">Microbacterium enclense</name>
    <dbReference type="NCBI Taxonomy" id="993073"/>
    <lineage>
        <taxon>Bacteria</taxon>
        <taxon>Bacillati</taxon>
        <taxon>Actinomycetota</taxon>
        <taxon>Actinomycetes</taxon>
        <taxon>Micrococcales</taxon>
        <taxon>Microbacteriaceae</taxon>
        <taxon>Microbacterium</taxon>
    </lineage>
</organism>
<dbReference type="SUPFAM" id="SSF46785">
    <property type="entry name" value="Winged helix' DNA-binding domain"/>
    <property type="match status" value="1"/>
</dbReference>
<dbReference type="Pfam" id="PF01614">
    <property type="entry name" value="IclR_C"/>
    <property type="match status" value="2"/>
</dbReference>
<dbReference type="InterPro" id="IPR036388">
    <property type="entry name" value="WH-like_DNA-bd_sf"/>
</dbReference>
<evidence type="ECO:0000313" key="7">
    <source>
        <dbReference type="Proteomes" id="UP000285970"/>
    </source>
</evidence>
<reference evidence="6 7" key="1">
    <citation type="journal article" date="2018" name="Front. Microbiol.">
        <title>Novel Insights Into Bacterial Dimethylsulfoniopropionate Catabolism in the East China Sea.</title>
        <authorList>
            <person name="Liu J."/>
            <person name="Liu J."/>
            <person name="Zhang S.H."/>
            <person name="Liang J."/>
            <person name="Lin H."/>
            <person name="Song D."/>
            <person name="Yang G.P."/>
            <person name="Todd J.D."/>
            <person name="Zhang X.H."/>
        </authorList>
    </citation>
    <scope>NUCLEOTIDE SEQUENCE [LARGE SCALE GENOMIC DNA]</scope>
    <source>
        <strain evidence="6 7">ZYFD042</strain>
    </source>
</reference>
<dbReference type="PROSITE" id="PS51078">
    <property type="entry name" value="ICLR_ED"/>
    <property type="match status" value="1"/>
</dbReference>
<dbReference type="GO" id="GO:0003677">
    <property type="term" value="F:DNA binding"/>
    <property type="evidence" value="ECO:0007669"/>
    <property type="project" value="UniProtKB-KW"/>
</dbReference>
<evidence type="ECO:0000259" key="4">
    <source>
        <dbReference type="PROSITE" id="PS51077"/>
    </source>
</evidence>
<dbReference type="RefSeq" id="WP_128218897.1">
    <property type="nucleotide sequence ID" value="NZ_RBZY01000078.1"/>
</dbReference>
<evidence type="ECO:0000313" key="6">
    <source>
        <dbReference type="EMBL" id="RWR15864.1"/>
    </source>
</evidence>
<evidence type="ECO:0000259" key="5">
    <source>
        <dbReference type="PROSITE" id="PS51078"/>
    </source>
</evidence>
<dbReference type="PANTHER" id="PTHR30136:SF35">
    <property type="entry name" value="HTH-TYPE TRANSCRIPTIONAL REGULATOR RV1719"/>
    <property type="match status" value="1"/>
</dbReference>
<dbReference type="SUPFAM" id="SSF55781">
    <property type="entry name" value="GAF domain-like"/>
    <property type="match status" value="1"/>
</dbReference>
<sequence>MADHITAPRRNSSGLARDVEILEILGSVEAVSGGGLGVSRVAQITGRDKAVVSRSLATLADAGIVDRDENTLAYRLGARLYALAALTVESTLTRESQPILRRVAQRARETTHLCVLRGGNVLTIASELSPHEFRTTGWEGITTAAWRTPSGRVLLSDWDEDSLARWYAEHGQDQAIVGPVPPHAAGFSVLPSPPPDRQVVADLASLRSELERIRTNGYALLDEELELGVVGASAPVRDFTGRIVAALNVSAPKTRIGDRLEALARFVASSARDLSRAIGFESSHSERPQLP</sequence>
<feature type="domain" description="HTH iclR-type" evidence="4">
    <location>
        <begin position="12"/>
        <end position="78"/>
    </location>
</feature>
<dbReference type="PROSITE" id="PS51077">
    <property type="entry name" value="HTH_ICLR"/>
    <property type="match status" value="1"/>
</dbReference>
<dbReference type="InterPro" id="IPR014757">
    <property type="entry name" value="Tscrpt_reg_IclR_C"/>
</dbReference>
<dbReference type="InterPro" id="IPR036390">
    <property type="entry name" value="WH_DNA-bd_sf"/>
</dbReference>
<dbReference type="PANTHER" id="PTHR30136">
    <property type="entry name" value="HELIX-TURN-HELIX TRANSCRIPTIONAL REGULATOR, ICLR FAMILY"/>
    <property type="match status" value="1"/>
</dbReference>
<protein>
    <submittedName>
        <fullName evidence="6">IclR family transcriptional regulator</fullName>
    </submittedName>
</protein>
<dbReference type="InterPro" id="IPR005471">
    <property type="entry name" value="Tscrpt_reg_IclR_N"/>
</dbReference>
<feature type="domain" description="IclR-ED" evidence="5">
    <location>
        <begin position="79"/>
        <end position="280"/>
    </location>
</feature>
<keyword evidence="3" id="KW-0804">Transcription</keyword>
<dbReference type="InterPro" id="IPR029016">
    <property type="entry name" value="GAF-like_dom_sf"/>
</dbReference>
<dbReference type="Proteomes" id="UP000285970">
    <property type="component" value="Unassembled WGS sequence"/>
</dbReference>
<keyword evidence="2" id="KW-0238">DNA-binding</keyword>
<dbReference type="GO" id="GO:0045892">
    <property type="term" value="P:negative regulation of DNA-templated transcription"/>
    <property type="evidence" value="ECO:0007669"/>
    <property type="project" value="TreeGrafter"/>
</dbReference>
<dbReference type="EMBL" id="RBZY01000078">
    <property type="protein sequence ID" value="RWR15864.1"/>
    <property type="molecule type" value="Genomic_DNA"/>
</dbReference>
<proteinExistence type="predicted"/>